<name>A0ABZ2XW51_9RHOB</name>
<proteinExistence type="inferred from homology"/>
<evidence type="ECO:0000256" key="3">
    <source>
        <dbReference type="ARBA" id="ARBA00022827"/>
    </source>
</evidence>
<dbReference type="Gene3D" id="3.30.465.10">
    <property type="match status" value="1"/>
</dbReference>
<evidence type="ECO:0000313" key="5">
    <source>
        <dbReference type="EMBL" id="WZK90123.1"/>
    </source>
</evidence>
<dbReference type="InterPro" id="IPR016164">
    <property type="entry name" value="FAD-linked_Oxase-like_C"/>
</dbReference>
<dbReference type="PROSITE" id="PS51387">
    <property type="entry name" value="FAD_PCMH"/>
    <property type="match status" value="1"/>
</dbReference>
<accession>A0ABZ2XW51</accession>
<dbReference type="SUPFAM" id="SSF55103">
    <property type="entry name" value="FAD-linked oxidases, C-terminal domain"/>
    <property type="match status" value="1"/>
</dbReference>
<keyword evidence="6" id="KW-1185">Reference proteome</keyword>
<dbReference type="InterPro" id="IPR051264">
    <property type="entry name" value="FAD-oxidored/transferase_4"/>
</dbReference>
<keyword evidence="2" id="KW-0285">Flavoprotein</keyword>
<evidence type="ECO:0000256" key="1">
    <source>
        <dbReference type="ARBA" id="ARBA00008000"/>
    </source>
</evidence>
<gene>
    <name evidence="5" type="ORF">QEZ52_06130</name>
</gene>
<reference evidence="5 6" key="1">
    <citation type="submission" date="2023-04" db="EMBL/GenBank/DDBJ databases">
        <title>Complete genome sequence of Alisedimentitalea scapharcae.</title>
        <authorList>
            <person name="Rong J.-C."/>
            <person name="Yi M.-L."/>
            <person name="Zhao Q."/>
        </authorList>
    </citation>
    <scope>NUCLEOTIDE SEQUENCE [LARGE SCALE GENOMIC DNA]</scope>
    <source>
        <strain evidence="5 6">KCTC 42119</strain>
    </source>
</reference>
<dbReference type="EMBL" id="CP123584">
    <property type="protein sequence ID" value="WZK90123.1"/>
    <property type="molecule type" value="Genomic_DNA"/>
</dbReference>
<dbReference type="InterPro" id="IPR006094">
    <property type="entry name" value="Oxid_FAD_bind_N"/>
</dbReference>
<organism evidence="5 6">
    <name type="scientific">Aliisedimentitalea scapharcae</name>
    <dbReference type="NCBI Taxonomy" id="1524259"/>
    <lineage>
        <taxon>Bacteria</taxon>
        <taxon>Pseudomonadati</taxon>
        <taxon>Pseudomonadota</taxon>
        <taxon>Alphaproteobacteria</taxon>
        <taxon>Rhodobacterales</taxon>
        <taxon>Roseobacteraceae</taxon>
        <taxon>Aliisedimentitalea</taxon>
    </lineage>
</organism>
<dbReference type="InterPro" id="IPR036318">
    <property type="entry name" value="FAD-bd_PCMH-like_sf"/>
</dbReference>
<sequence>MILNPADEGFAARLRGQLPEDILSPPTAGYLEEPRGVYFGQGGLLARPRTTQQVAFLIRAAHAARVAVVPFGGGTGLVGGQVMPNAAPLIVSLERMNKIRSVHPSENVLIAEAGAVLAEVQQAALDQDRLFPLSLAAEGSCRIGGNLATNAGGVNVLRYGNARDLCLGLEAVLPDGRIWHGLTRLRKDNTGYDLRNLLVGSEGTLGIITAAALKLYPVPAERGTAILTVTSPAAALQLLSMARGRVGEAVSAFELIHAQGLAFLQETVPEVRHPFDTAPEWSVLIELGLTEGQHAATVLEELFSQAFEAGVVQDGVIAQSEAQRRDLWNIREHIPVANKRVGSVSSHDISIPISAIPDFIDRGRTRIAELGTFRINCFGHLGDGNLHYNVFPPKGHYRAEYAEQKPVVQQAIHDLVHEFDGSISAEHGIGRLKAEDLVRYGDPVRLAAMQSIKTVLDPHGIMNPGAVLKPAGT</sequence>
<dbReference type="Gene3D" id="3.30.70.2190">
    <property type="match status" value="1"/>
</dbReference>
<comment type="similarity">
    <text evidence="1">Belongs to the FAD-binding oxidoreductase/transferase type 4 family.</text>
</comment>
<dbReference type="InterPro" id="IPR016169">
    <property type="entry name" value="FAD-bd_PCMH_sub2"/>
</dbReference>
<dbReference type="Gene3D" id="3.30.43.10">
    <property type="entry name" value="Uridine Diphospho-n-acetylenolpyruvylglucosamine Reductase, domain 2"/>
    <property type="match status" value="1"/>
</dbReference>
<evidence type="ECO:0000256" key="2">
    <source>
        <dbReference type="ARBA" id="ARBA00022630"/>
    </source>
</evidence>
<dbReference type="InterPro" id="IPR016171">
    <property type="entry name" value="Vanillyl_alc_oxidase_C-sub2"/>
</dbReference>
<dbReference type="PANTHER" id="PTHR43716">
    <property type="entry name" value="D-2-HYDROXYGLUTARATE DEHYDROGENASE, MITOCHONDRIAL"/>
    <property type="match status" value="1"/>
</dbReference>
<dbReference type="Pfam" id="PF01565">
    <property type="entry name" value="FAD_binding_4"/>
    <property type="match status" value="1"/>
</dbReference>
<dbReference type="Proteomes" id="UP001623232">
    <property type="component" value="Chromosome"/>
</dbReference>
<dbReference type="Pfam" id="PF02913">
    <property type="entry name" value="FAD-oxidase_C"/>
    <property type="match status" value="1"/>
</dbReference>
<dbReference type="InterPro" id="IPR016166">
    <property type="entry name" value="FAD-bd_PCMH"/>
</dbReference>
<dbReference type="InterPro" id="IPR016167">
    <property type="entry name" value="FAD-bd_PCMH_sub1"/>
</dbReference>
<feature type="domain" description="FAD-binding PCMH-type" evidence="4">
    <location>
        <begin position="38"/>
        <end position="218"/>
    </location>
</feature>
<evidence type="ECO:0000313" key="6">
    <source>
        <dbReference type="Proteomes" id="UP001623232"/>
    </source>
</evidence>
<dbReference type="InterPro" id="IPR004113">
    <property type="entry name" value="FAD-bd_oxidored_4_C"/>
</dbReference>
<dbReference type="PANTHER" id="PTHR43716:SF2">
    <property type="entry name" value="BLL6224 PROTEIN"/>
    <property type="match status" value="1"/>
</dbReference>
<dbReference type="Gene3D" id="3.30.70.2740">
    <property type="match status" value="1"/>
</dbReference>
<keyword evidence="3" id="KW-0274">FAD</keyword>
<dbReference type="Gene3D" id="1.10.45.10">
    <property type="entry name" value="Vanillyl-alcohol Oxidase, Chain A, domain 4"/>
    <property type="match status" value="1"/>
</dbReference>
<dbReference type="SUPFAM" id="SSF56176">
    <property type="entry name" value="FAD-binding/transporter-associated domain-like"/>
    <property type="match status" value="1"/>
</dbReference>
<evidence type="ECO:0000259" key="4">
    <source>
        <dbReference type="PROSITE" id="PS51387"/>
    </source>
</evidence>
<dbReference type="RefSeq" id="WP_406648647.1">
    <property type="nucleotide sequence ID" value="NZ_CP123584.1"/>
</dbReference>
<protein>
    <submittedName>
        <fullName evidence="5">FAD-binding oxidoreductase</fullName>
    </submittedName>
</protein>